<evidence type="ECO:0000256" key="1">
    <source>
        <dbReference type="ARBA" id="ARBA00004571"/>
    </source>
</evidence>
<dbReference type="PROSITE" id="PS52016">
    <property type="entry name" value="TONB_DEPENDENT_REC_3"/>
    <property type="match status" value="1"/>
</dbReference>
<dbReference type="InterPro" id="IPR039426">
    <property type="entry name" value="TonB-dep_rcpt-like"/>
</dbReference>
<evidence type="ECO:0000256" key="6">
    <source>
        <dbReference type="ARBA" id="ARBA00023136"/>
    </source>
</evidence>
<comment type="similarity">
    <text evidence="8 9">Belongs to the TonB-dependent receptor family.</text>
</comment>
<evidence type="ECO:0000256" key="4">
    <source>
        <dbReference type="ARBA" id="ARBA00022692"/>
    </source>
</evidence>
<dbReference type="eggNOG" id="COG1629">
    <property type="taxonomic scope" value="Bacteria"/>
</dbReference>
<accession>T0K4G3</accession>
<dbReference type="AlphaFoldDB" id="T0K4G3"/>
<evidence type="ECO:0000256" key="9">
    <source>
        <dbReference type="RuleBase" id="RU003357"/>
    </source>
</evidence>
<keyword evidence="13" id="KW-1185">Reference proteome</keyword>
<keyword evidence="5 9" id="KW-0798">TonB box</keyword>
<evidence type="ECO:0000259" key="10">
    <source>
        <dbReference type="Pfam" id="PF00593"/>
    </source>
</evidence>
<organism evidence="12 13">
    <name type="scientific">Sphingobium ummariense RL-3</name>
    <dbReference type="NCBI Taxonomy" id="1346791"/>
    <lineage>
        <taxon>Bacteria</taxon>
        <taxon>Pseudomonadati</taxon>
        <taxon>Pseudomonadota</taxon>
        <taxon>Alphaproteobacteria</taxon>
        <taxon>Sphingomonadales</taxon>
        <taxon>Sphingomonadaceae</taxon>
        <taxon>Sphingobium</taxon>
    </lineage>
</organism>
<evidence type="ECO:0000256" key="2">
    <source>
        <dbReference type="ARBA" id="ARBA00022448"/>
    </source>
</evidence>
<evidence type="ECO:0000256" key="7">
    <source>
        <dbReference type="ARBA" id="ARBA00023237"/>
    </source>
</evidence>
<dbReference type="PANTHER" id="PTHR47234:SF3">
    <property type="entry name" value="SECRETIN_TONB SHORT N-TERMINAL DOMAIN-CONTAINING PROTEIN"/>
    <property type="match status" value="1"/>
</dbReference>
<keyword evidence="2 8" id="KW-0813">Transport</keyword>
<comment type="caution">
    <text evidence="12">The sequence shown here is derived from an EMBL/GenBank/DDBJ whole genome shotgun (WGS) entry which is preliminary data.</text>
</comment>
<evidence type="ECO:0000313" key="12">
    <source>
        <dbReference type="EMBL" id="EQB31499.1"/>
    </source>
</evidence>
<keyword evidence="6 8" id="KW-0472">Membrane</keyword>
<keyword evidence="7 8" id="KW-0998">Cell outer membrane</keyword>
<proteinExistence type="inferred from homology"/>
<dbReference type="PATRIC" id="fig|1346791.3.peg.2766"/>
<dbReference type="STRING" id="1346791.M529_14370"/>
<feature type="domain" description="TonB-dependent receptor plug" evidence="11">
    <location>
        <begin position="19"/>
        <end position="131"/>
    </location>
</feature>
<feature type="domain" description="TonB-dependent receptor-like beta-barrel" evidence="10">
    <location>
        <begin position="450"/>
        <end position="861"/>
    </location>
</feature>
<evidence type="ECO:0008006" key="14">
    <source>
        <dbReference type="Google" id="ProtNLM"/>
    </source>
</evidence>
<dbReference type="InterPro" id="IPR000531">
    <property type="entry name" value="Beta-barrel_TonB"/>
</dbReference>
<protein>
    <recommendedName>
        <fullName evidence="14">TonB-denpendent receptor</fullName>
    </recommendedName>
</protein>
<dbReference type="GO" id="GO:0009279">
    <property type="term" value="C:cell outer membrane"/>
    <property type="evidence" value="ECO:0007669"/>
    <property type="project" value="UniProtKB-SubCell"/>
</dbReference>
<dbReference type="EMBL" id="AUWY01000100">
    <property type="protein sequence ID" value="EQB31499.1"/>
    <property type="molecule type" value="Genomic_DNA"/>
</dbReference>
<evidence type="ECO:0000256" key="5">
    <source>
        <dbReference type="ARBA" id="ARBA00023077"/>
    </source>
</evidence>
<comment type="subcellular location">
    <subcellularLocation>
        <location evidence="1 8">Cell outer membrane</location>
        <topology evidence="1 8">Multi-pass membrane protein</topology>
    </subcellularLocation>
</comment>
<sequence>MSTPDIVVTGSRIITNGNNSPSPVTVVSTEQIQQVTPSNVPDALNKLPVFSGSNNQSTFGAAERNFSGNYLNLRNVGAGRSLILFDGHRFPPTTTDNLVDTNTIPQLLLQRVDVVTGGASAVYGSDAITGVVNFIVDRAFNGIKFNIQGGQSSRSDNASMRIGGAFGIPLFDGRGHFEMSLEHYDSEGIDNKLGRAYGRAVYSTQGAGTAANPYRVVTNTRLTNFSRFGIIKTGVFADRVFGGPNNTLRPFVHGTPTGSSGVESGGDGTFYNSTLQASLRSSQAFARFDYDVTDAIHFYVQGTATKSFNQFSKEENVINNLTFSANNAFLAPEYQAAMLAANQPTFTYAKQMTEAPRLTPTAWIKSYFAIAGLEGRFGDFNWDIAYSHSEARQRVATVNNMSFAKLFAGLDAVRAPNGEIVCNVTLTNPGLYPGCVPINPFGERAISQAAQNYILLDTYFRLHNKMDDLAGSISGSVFDTWAGPVKVALSGEYRRLTMDLVSDAQPTERVDCTGLRFNCRSTTPLYASNVVGDMRDKQQKVSEAAIELDIPLLKDSTIARSFNVNAAGRYTHYNTSGSVKTWKVGIDWHLTDDLRLRGTRSRDIRAPNLNDLYAPVNVNPSGFNDLHTGITATVPVQSSGNPDLKPEVAQTLTIGAVYRPSWLPGFSVAVDYYEISMKNAIGNVSASNSSVQRECEDSNGASPLCDLFERPLPFSDRSPANFPTRAYSRALNVATLDTHGIDAEMNYNTSLWGGNLNLRGLFAYQPELIAVNFQGSTPLNRAGAAGLPAYRFTGFVHYDIDAISVDVQQRWHSSTRRSSDPTQIFDAPRVGARTYTDLTLAYRLKTPGDRSAQFFLTIQNLFDRDPYPFVNTGAPSTVPGFFVPVTNGDDPIGRYFTAGVRFRL</sequence>
<evidence type="ECO:0000256" key="3">
    <source>
        <dbReference type="ARBA" id="ARBA00022452"/>
    </source>
</evidence>
<gene>
    <name evidence="12" type="ORF">M529_14370</name>
</gene>
<dbReference type="Pfam" id="PF07715">
    <property type="entry name" value="Plug"/>
    <property type="match status" value="1"/>
</dbReference>
<dbReference type="Pfam" id="PF00593">
    <property type="entry name" value="TonB_dep_Rec_b-barrel"/>
    <property type="match status" value="1"/>
</dbReference>
<dbReference type="Gene3D" id="2.170.130.10">
    <property type="entry name" value="TonB-dependent receptor, plug domain"/>
    <property type="match status" value="1"/>
</dbReference>
<dbReference type="Gene3D" id="2.40.170.20">
    <property type="entry name" value="TonB-dependent receptor, beta-barrel domain"/>
    <property type="match status" value="1"/>
</dbReference>
<evidence type="ECO:0000259" key="11">
    <source>
        <dbReference type="Pfam" id="PF07715"/>
    </source>
</evidence>
<dbReference type="InterPro" id="IPR036942">
    <property type="entry name" value="Beta-barrel_TonB_sf"/>
</dbReference>
<dbReference type="eggNOG" id="COG4771">
    <property type="taxonomic scope" value="Bacteria"/>
</dbReference>
<evidence type="ECO:0000256" key="8">
    <source>
        <dbReference type="PROSITE-ProRule" id="PRU01360"/>
    </source>
</evidence>
<evidence type="ECO:0000313" key="13">
    <source>
        <dbReference type="Proteomes" id="UP000015523"/>
    </source>
</evidence>
<keyword evidence="4 8" id="KW-0812">Transmembrane</keyword>
<name>T0K4G3_9SPHN</name>
<dbReference type="Proteomes" id="UP000015523">
    <property type="component" value="Unassembled WGS sequence"/>
</dbReference>
<dbReference type="InterPro" id="IPR037066">
    <property type="entry name" value="Plug_dom_sf"/>
</dbReference>
<dbReference type="SUPFAM" id="SSF56935">
    <property type="entry name" value="Porins"/>
    <property type="match status" value="1"/>
</dbReference>
<dbReference type="PANTHER" id="PTHR47234">
    <property type="match status" value="1"/>
</dbReference>
<dbReference type="InterPro" id="IPR012910">
    <property type="entry name" value="Plug_dom"/>
</dbReference>
<keyword evidence="3 8" id="KW-1134">Transmembrane beta strand</keyword>
<reference evidence="12 13" key="1">
    <citation type="journal article" date="2013" name="Genome Announc.">
        <title>Draft Genome Sequence of Sphingobium ummariense Strain RL-3, a Hexachlorocyclohexane-Degrading Bacterium.</title>
        <authorList>
            <person name="Kohli P."/>
            <person name="Dua A."/>
            <person name="Sangwan N."/>
            <person name="Oldach P."/>
            <person name="Khurana J.P."/>
            <person name="Lal R."/>
        </authorList>
    </citation>
    <scope>NUCLEOTIDE SEQUENCE [LARGE SCALE GENOMIC DNA]</scope>
    <source>
        <strain evidence="12 13">RL-3</strain>
    </source>
</reference>